<keyword evidence="3" id="KW-1185">Reference proteome</keyword>
<dbReference type="RefSeq" id="WP_173145613.1">
    <property type="nucleotide sequence ID" value="NZ_CP053985.1"/>
</dbReference>
<dbReference type="KEGG" id="apes:FOC84_17920"/>
<feature type="compositionally biased region" description="Polar residues" evidence="1">
    <location>
        <begin position="1"/>
        <end position="18"/>
    </location>
</feature>
<feature type="compositionally biased region" description="Low complexity" evidence="1">
    <location>
        <begin position="27"/>
        <end position="44"/>
    </location>
</feature>
<sequence>MNHINQFSYSAVRSQQPARQDLAGKTAVSHASPASGASGSLPASKTGVSSLARLLSEAGTRAAARDASTSREGLVKIVDATVDKLIGDGYRMNKSKADAEVPKSDDPQRLALAKQATDFANGAGPNPFKGMSREQLALITYDDSGAFTVNERQAAWREDYDQDQVWRRGIIAKLNDDSRRIGRDSPQTLQEMLDYHRSLPPILRAQEPQDYEAKLEVAITQSKRTESTPQKDEFQSLLTLLLKRLSDDQGKRRHTVAPAHVAGALRMRSAS</sequence>
<evidence type="ECO:0000313" key="2">
    <source>
        <dbReference type="EMBL" id="QKH36730.1"/>
    </source>
</evidence>
<dbReference type="EMBL" id="CP053985">
    <property type="protein sequence ID" value="QKH36730.1"/>
    <property type="molecule type" value="Genomic_DNA"/>
</dbReference>
<organism evidence="2 3">
    <name type="scientific">Achromobacter pestifer</name>
    <dbReference type="NCBI Taxonomy" id="1353889"/>
    <lineage>
        <taxon>Bacteria</taxon>
        <taxon>Pseudomonadati</taxon>
        <taxon>Pseudomonadota</taxon>
        <taxon>Betaproteobacteria</taxon>
        <taxon>Burkholderiales</taxon>
        <taxon>Alcaligenaceae</taxon>
        <taxon>Achromobacter</taxon>
    </lineage>
</organism>
<dbReference type="Proteomes" id="UP000500970">
    <property type="component" value="Chromosome"/>
</dbReference>
<gene>
    <name evidence="2" type="ORF">FOC84_17920</name>
</gene>
<evidence type="ECO:0000313" key="3">
    <source>
        <dbReference type="Proteomes" id="UP000500970"/>
    </source>
</evidence>
<proteinExistence type="predicted"/>
<feature type="region of interest" description="Disordered" evidence="1">
    <location>
        <begin position="1"/>
        <end position="45"/>
    </location>
</feature>
<accession>A0A7D4E2R4</accession>
<evidence type="ECO:0000256" key="1">
    <source>
        <dbReference type="SAM" id="MobiDB-lite"/>
    </source>
</evidence>
<protein>
    <submittedName>
        <fullName evidence="2">Uncharacterized protein</fullName>
    </submittedName>
</protein>
<dbReference type="AlphaFoldDB" id="A0A7D4E2R4"/>
<name>A0A7D4E2R4_9BURK</name>
<reference evidence="2 3" key="1">
    <citation type="submission" date="2020-05" db="EMBL/GenBank/DDBJ databases">
        <title>FDA dAtabase for Regulatory Grade micrObial Sequences (FDA-ARGOS): Supporting development and validation of Infectious Disease Dx tests.</title>
        <authorList>
            <person name="Sproer C."/>
            <person name="Gronow S."/>
            <person name="Severitt S."/>
            <person name="Schroder I."/>
            <person name="Tallon L."/>
            <person name="Sadzewicz L."/>
            <person name="Zhao X."/>
            <person name="Vavikolanu K."/>
            <person name="Mehta A."/>
            <person name="Aluvathingal J."/>
            <person name="Nadendla S."/>
            <person name="Myers T."/>
            <person name="Yan Y."/>
            <person name="Sichtig H."/>
        </authorList>
    </citation>
    <scope>NUCLEOTIDE SEQUENCE [LARGE SCALE GENOMIC DNA]</scope>
    <source>
        <strain evidence="2 3">FDAARGOS_790</strain>
    </source>
</reference>